<evidence type="ECO:0000256" key="1">
    <source>
        <dbReference type="SAM" id="Phobius"/>
    </source>
</evidence>
<feature type="domain" description="Glycosyltransferase subfamily 4-like N-terminal" evidence="3">
    <location>
        <begin position="15"/>
        <end position="188"/>
    </location>
</feature>
<dbReference type="InterPro" id="IPR001296">
    <property type="entry name" value="Glyco_trans_1"/>
</dbReference>
<keyword evidence="1" id="KW-0472">Membrane</keyword>
<evidence type="ECO:0000259" key="3">
    <source>
        <dbReference type="Pfam" id="PF13439"/>
    </source>
</evidence>
<keyword evidence="4" id="KW-0808">Transferase</keyword>
<comment type="caution">
    <text evidence="4">The sequence shown here is derived from an EMBL/GenBank/DDBJ whole genome shotgun (WGS) entry which is preliminary data.</text>
</comment>
<keyword evidence="4" id="KW-0328">Glycosyltransferase</keyword>
<dbReference type="RefSeq" id="WP_315624582.1">
    <property type="nucleotide sequence ID" value="NZ_JAUHMF010000001.1"/>
</dbReference>
<dbReference type="SUPFAM" id="SSF53756">
    <property type="entry name" value="UDP-Glycosyltransferase/glycogen phosphorylase"/>
    <property type="match status" value="1"/>
</dbReference>
<evidence type="ECO:0000313" key="4">
    <source>
        <dbReference type="EMBL" id="MDT8897932.1"/>
    </source>
</evidence>
<feature type="transmembrane region" description="Helical" evidence="1">
    <location>
        <begin position="410"/>
        <end position="430"/>
    </location>
</feature>
<gene>
    <name evidence="4" type="ORF">QYE77_06595</name>
</gene>
<name>A0ABU3NPJ9_9CHLR</name>
<feature type="domain" description="Glycosyl transferase family 1" evidence="2">
    <location>
        <begin position="204"/>
        <end position="366"/>
    </location>
</feature>
<reference evidence="4 5" key="1">
    <citation type="submission" date="2023-07" db="EMBL/GenBank/DDBJ databases">
        <title>Novel species of Thermanaerothrix with wide hydrolytic capabilities.</title>
        <authorList>
            <person name="Zayulina K.S."/>
            <person name="Podosokorskaya O.A."/>
            <person name="Elcheninov A.G."/>
        </authorList>
    </citation>
    <scope>NUCLEOTIDE SEQUENCE [LARGE SCALE GENOMIC DNA]</scope>
    <source>
        <strain evidence="4 5">4228-RoL</strain>
    </source>
</reference>
<accession>A0ABU3NPJ9</accession>
<keyword evidence="1" id="KW-1133">Transmembrane helix</keyword>
<dbReference type="InterPro" id="IPR028098">
    <property type="entry name" value="Glyco_trans_4-like_N"/>
</dbReference>
<dbReference type="PANTHER" id="PTHR45947:SF3">
    <property type="entry name" value="SULFOQUINOVOSYL TRANSFERASE SQD2"/>
    <property type="match status" value="1"/>
</dbReference>
<evidence type="ECO:0000313" key="5">
    <source>
        <dbReference type="Proteomes" id="UP001254165"/>
    </source>
</evidence>
<dbReference type="GO" id="GO:0016757">
    <property type="term" value="F:glycosyltransferase activity"/>
    <property type="evidence" value="ECO:0007669"/>
    <property type="project" value="UniProtKB-KW"/>
</dbReference>
<dbReference type="Pfam" id="PF13439">
    <property type="entry name" value="Glyco_transf_4"/>
    <property type="match status" value="1"/>
</dbReference>
<keyword evidence="1" id="KW-0812">Transmembrane</keyword>
<sequence>MRVLIVTTTYPPHLNGQATFSGNLAQGLVRHGHSVGVVVPGRGWRAEMESQGNLTVWRLPGLPLSLLHNELVWVWRLGAGMRRIFDAFQPDVVHLQDSSPLCRAARREAHRRGLPVLATHHPGPEIWAPYFSWLARYFRPIVAWAAWRWMLSYLNHVDGVVVPSTAAAQVLRQQHVRPPVYVISCGVDWWDWQALQPVDPRAVRQTWNLEPDFPLFLYVGRLDPEKRLPVLLEAVAQIEGRPFQVALAGEGGMEAALRRWVSAHHLQDRVRFLGRVPRETVAQLLQAADVFVMPGDVESLSLATLEAMACGKPVIAARAMALPELVRHGENGRLFQPGDSRDLAVQMEWFLAHPDAWAVMGARGRQIARAHDLELTIAHYEQLYQRISVSGMAPHTVAARPAQRRRRLSFSRVMAVLLVVLGALFLSDMYRAPAASASGLTLDELRTAVEERLARLFEQRSRGVQAPGESTSSWRGWEGPVRMALFARGNGTVCPPLILDWQPIPTWFSEGGTDSPPPAQALMIVETDLDARRLQIVWQPHGCAEPFGMSDSEQSLLQTYKPLACQVSPNQEDLEALRCGFQMLEDWMRLEVKP</sequence>
<organism evidence="4 5">
    <name type="scientific">Thermanaerothrix solaris</name>
    <dbReference type="NCBI Taxonomy" id="3058434"/>
    <lineage>
        <taxon>Bacteria</taxon>
        <taxon>Bacillati</taxon>
        <taxon>Chloroflexota</taxon>
        <taxon>Anaerolineae</taxon>
        <taxon>Anaerolineales</taxon>
        <taxon>Anaerolineaceae</taxon>
        <taxon>Thermanaerothrix</taxon>
    </lineage>
</organism>
<dbReference type="Pfam" id="PF00534">
    <property type="entry name" value="Glycos_transf_1"/>
    <property type="match status" value="1"/>
</dbReference>
<dbReference type="EMBL" id="JAUHMF010000001">
    <property type="protein sequence ID" value="MDT8897932.1"/>
    <property type="molecule type" value="Genomic_DNA"/>
</dbReference>
<evidence type="ECO:0000259" key="2">
    <source>
        <dbReference type="Pfam" id="PF00534"/>
    </source>
</evidence>
<dbReference type="EC" id="2.4.-.-" evidence="4"/>
<proteinExistence type="predicted"/>
<dbReference type="InterPro" id="IPR050194">
    <property type="entry name" value="Glycosyltransferase_grp1"/>
</dbReference>
<protein>
    <submittedName>
        <fullName evidence="4">Glycosyltransferase</fullName>
        <ecNumber evidence="4">2.4.-.-</ecNumber>
    </submittedName>
</protein>
<dbReference type="Gene3D" id="3.40.50.2000">
    <property type="entry name" value="Glycogen Phosphorylase B"/>
    <property type="match status" value="2"/>
</dbReference>
<dbReference type="Proteomes" id="UP001254165">
    <property type="component" value="Unassembled WGS sequence"/>
</dbReference>
<dbReference type="PANTHER" id="PTHR45947">
    <property type="entry name" value="SULFOQUINOVOSYL TRANSFERASE SQD2"/>
    <property type="match status" value="1"/>
</dbReference>
<keyword evidence="5" id="KW-1185">Reference proteome</keyword>